<feature type="chain" id="PRO_5038756652" evidence="1">
    <location>
        <begin position="21"/>
        <end position="59"/>
    </location>
</feature>
<sequence>MWPKTRKLRMAGCFRGIAWATVLDASTYSSDVAPGFNVYRQWTFCASAFIPREQAAPRM</sequence>
<protein>
    <submittedName>
        <fullName evidence="2">Uncharacterized protein</fullName>
    </submittedName>
</protein>
<keyword evidence="3" id="KW-1185">Reference proteome</keyword>
<feature type="signal peptide" evidence="1">
    <location>
        <begin position="1"/>
        <end position="20"/>
    </location>
</feature>
<accession>A0A7W7DA61</accession>
<gene>
    <name evidence="2" type="ORF">BJ982_004637</name>
</gene>
<organism evidence="2 3">
    <name type="scientific">Sphaerisporangium siamense</name>
    <dbReference type="NCBI Taxonomy" id="795645"/>
    <lineage>
        <taxon>Bacteria</taxon>
        <taxon>Bacillati</taxon>
        <taxon>Actinomycetota</taxon>
        <taxon>Actinomycetes</taxon>
        <taxon>Streptosporangiales</taxon>
        <taxon>Streptosporangiaceae</taxon>
        <taxon>Sphaerisporangium</taxon>
    </lineage>
</organism>
<evidence type="ECO:0000256" key="1">
    <source>
        <dbReference type="SAM" id="SignalP"/>
    </source>
</evidence>
<keyword evidence="1" id="KW-0732">Signal</keyword>
<comment type="caution">
    <text evidence="2">The sequence shown here is derived from an EMBL/GenBank/DDBJ whole genome shotgun (WGS) entry which is preliminary data.</text>
</comment>
<dbReference type="EMBL" id="JACHND010000001">
    <property type="protein sequence ID" value="MBB4703093.1"/>
    <property type="molecule type" value="Genomic_DNA"/>
</dbReference>
<dbReference type="Proteomes" id="UP000542210">
    <property type="component" value="Unassembled WGS sequence"/>
</dbReference>
<reference evidence="2 3" key="1">
    <citation type="submission" date="2020-08" db="EMBL/GenBank/DDBJ databases">
        <title>Sequencing the genomes of 1000 actinobacteria strains.</title>
        <authorList>
            <person name="Klenk H.-P."/>
        </authorList>
    </citation>
    <scope>NUCLEOTIDE SEQUENCE [LARGE SCALE GENOMIC DNA]</scope>
    <source>
        <strain evidence="2 3">DSM 45784</strain>
    </source>
</reference>
<name>A0A7W7DA61_9ACTN</name>
<evidence type="ECO:0000313" key="3">
    <source>
        <dbReference type="Proteomes" id="UP000542210"/>
    </source>
</evidence>
<dbReference type="AlphaFoldDB" id="A0A7W7DA61"/>
<proteinExistence type="predicted"/>
<evidence type="ECO:0000313" key="2">
    <source>
        <dbReference type="EMBL" id="MBB4703093.1"/>
    </source>
</evidence>